<dbReference type="EMBL" id="JAIWYP010000003">
    <property type="protein sequence ID" value="KAH3858202.1"/>
    <property type="molecule type" value="Genomic_DNA"/>
</dbReference>
<protein>
    <submittedName>
        <fullName evidence="1">Uncharacterized protein</fullName>
    </submittedName>
</protein>
<comment type="caution">
    <text evidence="1">The sequence shown here is derived from an EMBL/GenBank/DDBJ whole genome shotgun (WGS) entry which is preliminary data.</text>
</comment>
<dbReference type="AlphaFoldDB" id="A0A9D4LGG1"/>
<sequence length="89" mass="10254">MCVGIDDCGFVVGAYILMGLGRRKELDVRLNLSLCIPIDTQMLCWIFAMSIEPSTYMVLVCYANTLLQVHERERTSHRYMMSALPRVYM</sequence>
<evidence type="ECO:0000313" key="2">
    <source>
        <dbReference type="Proteomes" id="UP000828390"/>
    </source>
</evidence>
<gene>
    <name evidence="1" type="ORF">DPMN_100821</name>
</gene>
<name>A0A9D4LGG1_DREPO</name>
<keyword evidence="2" id="KW-1185">Reference proteome</keyword>
<reference evidence="1" key="2">
    <citation type="submission" date="2020-11" db="EMBL/GenBank/DDBJ databases">
        <authorList>
            <person name="McCartney M.A."/>
            <person name="Auch B."/>
            <person name="Kono T."/>
            <person name="Mallez S."/>
            <person name="Becker A."/>
            <person name="Gohl D.M."/>
            <person name="Silverstein K.A.T."/>
            <person name="Koren S."/>
            <person name="Bechman K.B."/>
            <person name="Herman A."/>
            <person name="Abrahante J.E."/>
            <person name="Garbe J."/>
        </authorList>
    </citation>
    <scope>NUCLEOTIDE SEQUENCE</scope>
    <source>
        <strain evidence="1">Duluth1</strain>
        <tissue evidence="1">Whole animal</tissue>
    </source>
</reference>
<accession>A0A9D4LGG1</accession>
<reference evidence="1" key="1">
    <citation type="journal article" date="2019" name="bioRxiv">
        <title>The Genome of the Zebra Mussel, Dreissena polymorpha: A Resource for Invasive Species Research.</title>
        <authorList>
            <person name="McCartney M.A."/>
            <person name="Auch B."/>
            <person name="Kono T."/>
            <person name="Mallez S."/>
            <person name="Zhang Y."/>
            <person name="Obille A."/>
            <person name="Becker A."/>
            <person name="Abrahante J.E."/>
            <person name="Garbe J."/>
            <person name="Badalamenti J.P."/>
            <person name="Herman A."/>
            <person name="Mangelson H."/>
            <person name="Liachko I."/>
            <person name="Sullivan S."/>
            <person name="Sone E.D."/>
            <person name="Koren S."/>
            <person name="Silverstein K.A.T."/>
            <person name="Beckman K.B."/>
            <person name="Gohl D.M."/>
        </authorList>
    </citation>
    <scope>NUCLEOTIDE SEQUENCE</scope>
    <source>
        <strain evidence="1">Duluth1</strain>
        <tissue evidence="1">Whole animal</tissue>
    </source>
</reference>
<organism evidence="1 2">
    <name type="scientific">Dreissena polymorpha</name>
    <name type="common">Zebra mussel</name>
    <name type="synonym">Mytilus polymorpha</name>
    <dbReference type="NCBI Taxonomy" id="45954"/>
    <lineage>
        <taxon>Eukaryota</taxon>
        <taxon>Metazoa</taxon>
        <taxon>Spiralia</taxon>
        <taxon>Lophotrochozoa</taxon>
        <taxon>Mollusca</taxon>
        <taxon>Bivalvia</taxon>
        <taxon>Autobranchia</taxon>
        <taxon>Heteroconchia</taxon>
        <taxon>Euheterodonta</taxon>
        <taxon>Imparidentia</taxon>
        <taxon>Neoheterodontei</taxon>
        <taxon>Myida</taxon>
        <taxon>Dreissenoidea</taxon>
        <taxon>Dreissenidae</taxon>
        <taxon>Dreissena</taxon>
    </lineage>
</organism>
<dbReference type="Proteomes" id="UP000828390">
    <property type="component" value="Unassembled WGS sequence"/>
</dbReference>
<proteinExistence type="predicted"/>
<evidence type="ECO:0000313" key="1">
    <source>
        <dbReference type="EMBL" id="KAH3858202.1"/>
    </source>
</evidence>